<gene>
    <name evidence="2" type="ORF">CQA66_03425</name>
</gene>
<name>A0A3D8J7V0_9HELI</name>
<keyword evidence="1" id="KW-0732">Signal</keyword>
<evidence type="ECO:0000256" key="1">
    <source>
        <dbReference type="SAM" id="SignalP"/>
    </source>
</evidence>
<dbReference type="EMBL" id="NXLW01000004">
    <property type="protein sequence ID" value="RDU72941.1"/>
    <property type="molecule type" value="Genomic_DNA"/>
</dbReference>
<organism evidence="2 3">
    <name type="scientific">Helicobacter aurati</name>
    <dbReference type="NCBI Taxonomy" id="137778"/>
    <lineage>
        <taxon>Bacteria</taxon>
        <taxon>Pseudomonadati</taxon>
        <taxon>Campylobacterota</taxon>
        <taxon>Epsilonproteobacteria</taxon>
        <taxon>Campylobacterales</taxon>
        <taxon>Helicobacteraceae</taxon>
        <taxon>Helicobacter</taxon>
    </lineage>
</organism>
<sequence>MKNRILTLFFLCSLVIAQATDSKKKMAIAQSIQSIYNQKAFNHSSPTQLSCLLSPQERAKINSSYNKKEIYAYATILRELNTSQIVNADINNQQNPPYYDETPKISQDILMENARDSNPAALLLGLQLYFSKKCQRCDKIQEWSKMGFYYKRHASFIDILESEGLTSSDSSFLHSYVFRGEAFLCKALTSRDPLDFLFAYIHLSLAGIHTRAINILLEGLKQNTTISYGSKILLDTFLFLSSHDFIMQNNYLAVLALQHRIEQSFTHQRRSKILITPNILSLIQSLPNFKNILVLEYNVGANFILTSLLIKDMESKKILSPLHKLSNTASKKEFFAAQYKYTAQISHYLFNLLPQGTFNQLQTYYKILSLKKKLKQASQYPYAKRYIESNYEQ</sequence>
<evidence type="ECO:0000313" key="3">
    <source>
        <dbReference type="Proteomes" id="UP000256424"/>
    </source>
</evidence>
<protein>
    <recommendedName>
        <fullName evidence="4">Sel1 repeat family protein</fullName>
    </recommendedName>
</protein>
<proteinExistence type="predicted"/>
<evidence type="ECO:0008006" key="4">
    <source>
        <dbReference type="Google" id="ProtNLM"/>
    </source>
</evidence>
<evidence type="ECO:0000313" key="2">
    <source>
        <dbReference type="EMBL" id="RDU72941.1"/>
    </source>
</evidence>
<accession>A0A3D8J7V0</accession>
<dbReference type="RefSeq" id="WP_104763088.1">
    <property type="nucleotide sequence ID" value="NZ_FZPM01000013.1"/>
</dbReference>
<feature type="signal peptide" evidence="1">
    <location>
        <begin position="1"/>
        <end position="19"/>
    </location>
</feature>
<feature type="chain" id="PRO_5017585336" description="Sel1 repeat family protein" evidence="1">
    <location>
        <begin position="20"/>
        <end position="393"/>
    </location>
</feature>
<dbReference type="AlphaFoldDB" id="A0A3D8J7V0"/>
<comment type="caution">
    <text evidence="2">The sequence shown here is derived from an EMBL/GenBank/DDBJ whole genome shotgun (WGS) entry which is preliminary data.</text>
</comment>
<keyword evidence="3" id="KW-1185">Reference proteome</keyword>
<dbReference type="Proteomes" id="UP000256424">
    <property type="component" value="Unassembled WGS sequence"/>
</dbReference>
<reference evidence="2 3" key="1">
    <citation type="submission" date="2018-04" db="EMBL/GenBank/DDBJ databases">
        <title>Novel Campyloabacter and Helicobacter Species and Strains.</title>
        <authorList>
            <person name="Mannion A.J."/>
            <person name="Shen Z."/>
            <person name="Fox J.G."/>
        </authorList>
    </citation>
    <scope>NUCLEOTIDE SEQUENCE [LARGE SCALE GENOMIC DNA]</scope>
    <source>
        <strain evidence="2 3">MIT 97-5075</strain>
    </source>
</reference>
<dbReference type="OrthoDB" id="5329194at2"/>